<organism evidence="1 2">
    <name type="scientific">Paramecium octaurelia</name>
    <dbReference type="NCBI Taxonomy" id="43137"/>
    <lineage>
        <taxon>Eukaryota</taxon>
        <taxon>Sar</taxon>
        <taxon>Alveolata</taxon>
        <taxon>Ciliophora</taxon>
        <taxon>Intramacronucleata</taxon>
        <taxon>Oligohymenophorea</taxon>
        <taxon>Peniculida</taxon>
        <taxon>Parameciidae</taxon>
        <taxon>Paramecium</taxon>
    </lineage>
</organism>
<comment type="caution">
    <text evidence="1">The sequence shown here is derived from an EMBL/GenBank/DDBJ whole genome shotgun (WGS) entry which is preliminary data.</text>
</comment>
<keyword evidence="2" id="KW-1185">Reference proteome</keyword>
<protein>
    <submittedName>
        <fullName evidence="1">Uncharacterized protein</fullName>
    </submittedName>
</protein>
<sequence>MGNGTIYLYLKDALSSCTKKSKSSLTLRESNLTIRRQFNQTTCSILQGDIFVSGLNIVNCSYEPADSLIVKQDQNIKKKQRDEIRAMHIGDVILTERQNLYLLHAKLPMYSEIKDLQKVYSTYEKCLQVAEENVLSEITFTEQNALNFTIPKQYNAECLIRCIINHIGLNPQTNLKQINFLSNDYTTINIFKLELDNILEEMKVPNLAEKNRKTFLEFLNSTNCEEAPYFLSTGLTTSFVHLAEKSTE</sequence>
<gene>
    <name evidence="1" type="ORF">POCTA_138.1.T0310066</name>
</gene>
<dbReference type="OrthoDB" id="288418at2759"/>
<dbReference type="EMBL" id="CAJJDP010000031">
    <property type="protein sequence ID" value="CAD8155680.1"/>
    <property type="molecule type" value="Genomic_DNA"/>
</dbReference>
<accession>A0A8S1TTR2</accession>
<proteinExistence type="predicted"/>
<dbReference type="Proteomes" id="UP000683925">
    <property type="component" value="Unassembled WGS sequence"/>
</dbReference>
<evidence type="ECO:0000313" key="1">
    <source>
        <dbReference type="EMBL" id="CAD8155680.1"/>
    </source>
</evidence>
<reference evidence="1" key="1">
    <citation type="submission" date="2021-01" db="EMBL/GenBank/DDBJ databases">
        <authorList>
            <consortium name="Genoscope - CEA"/>
            <person name="William W."/>
        </authorList>
    </citation>
    <scope>NUCLEOTIDE SEQUENCE</scope>
</reference>
<dbReference type="OMA" id="NCEEPPY"/>
<dbReference type="AlphaFoldDB" id="A0A8S1TTR2"/>
<evidence type="ECO:0000313" key="2">
    <source>
        <dbReference type="Proteomes" id="UP000683925"/>
    </source>
</evidence>
<name>A0A8S1TTR2_PAROT</name>